<dbReference type="RefSeq" id="WP_259626733.1">
    <property type="nucleotide sequence ID" value="NZ_JANYMP010000017.1"/>
</dbReference>
<dbReference type="Proteomes" id="UP001141259">
    <property type="component" value="Unassembled WGS sequence"/>
</dbReference>
<dbReference type="InterPro" id="IPR022062">
    <property type="entry name" value="DUF3618"/>
</dbReference>
<organism evidence="1 2">
    <name type="scientific">Umezawaea endophytica</name>
    <dbReference type="NCBI Taxonomy" id="1654476"/>
    <lineage>
        <taxon>Bacteria</taxon>
        <taxon>Bacillati</taxon>
        <taxon>Actinomycetota</taxon>
        <taxon>Actinomycetes</taxon>
        <taxon>Pseudonocardiales</taxon>
        <taxon>Pseudonocardiaceae</taxon>
        <taxon>Umezawaea</taxon>
    </lineage>
</organism>
<accession>A0A9X3A314</accession>
<dbReference type="EMBL" id="JANYMP010000017">
    <property type="protein sequence ID" value="MCS7481244.1"/>
    <property type="molecule type" value="Genomic_DNA"/>
</dbReference>
<evidence type="ECO:0000313" key="1">
    <source>
        <dbReference type="EMBL" id="MCS7481244.1"/>
    </source>
</evidence>
<keyword evidence="2" id="KW-1185">Reference proteome</keyword>
<dbReference type="AlphaFoldDB" id="A0A9X3A314"/>
<protein>
    <submittedName>
        <fullName evidence="1">DUF3618 domain-containing protein</fullName>
    </submittedName>
</protein>
<evidence type="ECO:0000313" key="2">
    <source>
        <dbReference type="Proteomes" id="UP001141259"/>
    </source>
</evidence>
<comment type="caution">
    <text evidence="1">The sequence shown here is derived from an EMBL/GenBank/DDBJ whole genome shotgun (WGS) entry which is preliminary data.</text>
</comment>
<reference evidence="1" key="1">
    <citation type="submission" date="2022-08" db="EMBL/GenBank/DDBJ databases">
        <authorList>
            <person name="Tistechok S."/>
            <person name="Samborskyy M."/>
            <person name="Roman I."/>
        </authorList>
    </citation>
    <scope>NUCLEOTIDE SEQUENCE</scope>
    <source>
        <strain evidence="1">DSM 103496</strain>
    </source>
</reference>
<proteinExistence type="predicted"/>
<gene>
    <name evidence="1" type="ORF">NZH93_30680</name>
</gene>
<dbReference type="Pfam" id="PF12277">
    <property type="entry name" value="DUF3618"/>
    <property type="match status" value="1"/>
</dbReference>
<name>A0A9X3A314_9PSEU</name>
<sequence>MSGQKEVPTDPAELRADIEKTRRELGDTVEALAHKADVPARVKAKGQEAAAQAGDKVAETAEQVKVKSREATAKTAETAAQVGEKAAETAQQVKVKGKEATAKAAETAAHVGDKAAETAQQVKAKAATVTAQAVDAIPPQVRVKADEARAKASEAAAHVVDAIPPQVKAKADQAVGALPEPVANQARRHPAVTAGIVGAVLFVLWKLIRGRAS</sequence>